<dbReference type="Pfam" id="PF00047">
    <property type="entry name" value="ig"/>
    <property type="match status" value="1"/>
</dbReference>
<keyword evidence="1" id="KW-1015">Disulfide bond</keyword>
<dbReference type="InterPro" id="IPR050380">
    <property type="entry name" value="Immune_Resp_Modulators"/>
</dbReference>
<keyword evidence="3" id="KW-0393">Immunoglobulin domain</keyword>
<dbReference type="FunFam" id="2.60.40.10:FF:002016">
    <property type="entry name" value="Immunoglobulin heavy constant alpha 2"/>
    <property type="match status" value="1"/>
</dbReference>
<feature type="domain" description="Ig-like" evidence="5">
    <location>
        <begin position="224"/>
        <end position="319"/>
    </location>
</feature>
<feature type="region of interest" description="Disordered" evidence="4">
    <location>
        <begin position="9"/>
        <end position="29"/>
    </location>
</feature>
<evidence type="ECO:0000256" key="4">
    <source>
        <dbReference type="SAM" id="MobiDB-lite"/>
    </source>
</evidence>
<feature type="compositionally biased region" description="Basic and acidic residues" evidence="4">
    <location>
        <begin position="19"/>
        <end position="29"/>
    </location>
</feature>
<dbReference type="PROSITE" id="PS00290">
    <property type="entry name" value="IG_MHC"/>
    <property type="match status" value="2"/>
</dbReference>
<organism evidence="6 7">
    <name type="scientific">Nyctereutes procyonoides</name>
    <name type="common">Raccoon dog</name>
    <name type="synonym">Canis procyonoides</name>
    <dbReference type="NCBI Taxonomy" id="34880"/>
    <lineage>
        <taxon>Eukaryota</taxon>
        <taxon>Metazoa</taxon>
        <taxon>Chordata</taxon>
        <taxon>Craniata</taxon>
        <taxon>Vertebrata</taxon>
        <taxon>Euteleostomi</taxon>
        <taxon>Mammalia</taxon>
        <taxon>Eutheria</taxon>
        <taxon>Laurasiatheria</taxon>
        <taxon>Carnivora</taxon>
        <taxon>Caniformia</taxon>
        <taxon>Canidae</taxon>
        <taxon>Nyctereutes</taxon>
    </lineage>
</organism>
<dbReference type="Proteomes" id="UP000645828">
    <property type="component" value="Unassembled WGS sequence"/>
</dbReference>
<dbReference type="InterPro" id="IPR036179">
    <property type="entry name" value="Ig-like_dom_sf"/>
</dbReference>
<dbReference type="FunFam" id="2.60.40.10:FF:000463">
    <property type="entry name" value="Immunoglobulin heavy constant gamma 1"/>
    <property type="match status" value="1"/>
</dbReference>
<dbReference type="Gene3D" id="2.60.40.10">
    <property type="entry name" value="Immunoglobulins"/>
    <property type="match status" value="3"/>
</dbReference>
<dbReference type="SMART" id="SM00407">
    <property type="entry name" value="IGc1"/>
    <property type="match status" value="3"/>
</dbReference>
<dbReference type="FunFam" id="2.60.40.10:FF:000998">
    <property type="entry name" value="Immunoglobulin heavy constant epsilon"/>
    <property type="match status" value="1"/>
</dbReference>
<dbReference type="InterPro" id="IPR007110">
    <property type="entry name" value="Ig-like_dom"/>
</dbReference>
<evidence type="ECO:0000313" key="6">
    <source>
        <dbReference type="EMBL" id="CAD7679451.1"/>
    </source>
</evidence>
<feature type="domain" description="Ig-like" evidence="5">
    <location>
        <begin position="328"/>
        <end position="429"/>
    </location>
</feature>
<dbReference type="Pfam" id="PF07654">
    <property type="entry name" value="C1-set"/>
    <property type="match status" value="2"/>
</dbReference>
<dbReference type="SUPFAM" id="SSF48726">
    <property type="entry name" value="Immunoglobulin"/>
    <property type="match status" value="3"/>
</dbReference>
<dbReference type="InterPro" id="IPR003597">
    <property type="entry name" value="Ig_C1-set"/>
</dbReference>
<dbReference type="CDD" id="cd04986">
    <property type="entry name" value="IgC1_CH2_IgA"/>
    <property type="match status" value="1"/>
</dbReference>
<dbReference type="PROSITE" id="PS50835">
    <property type="entry name" value="IG_LIKE"/>
    <property type="match status" value="3"/>
</dbReference>
<protein>
    <submittedName>
        <fullName evidence="6">(raccoon dog) hypothetical protein</fullName>
    </submittedName>
</protein>
<dbReference type="InterPro" id="IPR003006">
    <property type="entry name" value="Ig/MHC_CS"/>
</dbReference>
<evidence type="ECO:0000256" key="2">
    <source>
        <dbReference type="ARBA" id="ARBA00023180"/>
    </source>
</evidence>
<comment type="caution">
    <text evidence="6">The sequence shown here is derived from an EMBL/GenBank/DDBJ whole genome shotgun (WGS) entry which is preliminary data.</text>
</comment>
<evidence type="ECO:0000259" key="5">
    <source>
        <dbReference type="PROSITE" id="PS50835"/>
    </source>
</evidence>
<sequence length="452" mass="48965">MALSTIAIHSGCPPVQGREGQEAGDGHGPELELQELCADATESEELDELWASLLVFITLFLLSVSYGATSTLFKVKWVLATVLQEKPQAARDYANIVRPAQLPVPTMPTESKTSPSVFPLSLSRQESEGYVVIGCLVQGFFPPEPVNVTWNAGKDSTSVKNFPPVKAATGSLYTMSSQLTLPASQCPADSSVKCQVQHASSPSTAVSVPCKGNCPYPCPSCNEPRLSLQKPALEDLLLGSNASLTCTLSGLKDPKGATFTWNPSNGKKPIQKTPERDSCGCYSVSSVLPGCSDPWNRGDTFSCTATHPESKSPITVSITKPIENIFPPQVHLLPPPSEELALNELVTLTCLVRGFNPKDVLVRWLRGTQELPQEKYLTWEPLKEPDQTNMFAVTSMLRVTAEDWKQGEKFSCMVGHEALPLSFTQKTIDRLAGKPTHVNVSVVMAEVDGICY</sequence>
<dbReference type="AlphaFoldDB" id="A0A811YPU8"/>
<reference evidence="6" key="1">
    <citation type="submission" date="2020-12" db="EMBL/GenBank/DDBJ databases">
        <authorList>
            <consortium name="Molecular Ecology Group"/>
        </authorList>
    </citation>
    <scope>NUCLEOTIDE SEQUENCE</scope>
    <source>
        <strain evidence="6">TBG_1078</strain>
    </source>
</reference>
<feature type="domain" description="Ig-like" evidence="5">
    <location>
        <begin position="115"/>
        <end position="207"/>
    </location>
</feature>
<gene>
    <name evidence="6" type="ORF">NYPRO_LOCUS12250</name>
</gene>
<proteinExistence type="predicted"/>
<dbReference type="InterPro" id="IPR013783">
    <property type="entry name" value="Ig-like_fold"/>
</dbReference>
<dbReference type="EMBL" id="CAJHUB010000720">
    <property type="protein sequence ID" value="CAD7679451.1"/>
    <property type="molecule type" value="Genomic_DNA"/>
</dbReference>
<evidence type="ECO:0000256" key="3">
    <source>
        <dbReference type="ARBA" id="ARBA00023319"/>
    </source>
</evidence>
<name>A0A811YPU8_NYCPR</name>
<accession>A0A811YPU8</accession>
<evidence type="ECO:0000256" key="1">
    <source>
        <dbReference type="ARBA" id="ARBA00023157"/>
    </source>
</evidence>
<dbReference type="InterPro" id="IPR013151">
    <property type="entry name" value="Immunoglobulin_dom"/>
</dbReference>
<keyword evidence="7" id="KW-1185">Reference proteome</keyword>
<keyword evidence="2" id="KW-0325">Glycoprotein</keyword>
<dbReference type="PANTHER" id="PTHR23411">
    <property type="entry name" value="TAPASIN"/>
    <property type="match status" value="1"/>
</dbReference>
<evidence type="ECO:0000313" key="7">
    <source>
        <dbReference type="Proteomes" id="UP000645828"/>
    </source>
</evidence>
<dbReference type="CDD" id="cd05768">
    <property type="entry name" value="IgC1_CH3_IgAGD_CH4_IgAEM"/>
    <property type="match status" value="1"/>
</dbReference>